<dbReference type="Proteomes" id="UP000270296">
    <property type="component" value="Unassembled WGS sequence"/>
</dbReference>
<evidence type="ECO:0000313" key="1">
    <source>
        <dbReference type="EMBL" id="VDP50973.1"/>
    </source>
</evidence>
<evidence type="ECO:0000313" key="3">
    <source>
        <dbReference type="WBParaSite" id="SBAD_0001310501-mRNA-1"/>
    </source>
</evidence>
<dbReference type="AlphaFoldDB" id="A0A183J9Z7"/>
<sequence length="132" mass="14631">MYPSDDSLPPGSFMTGKFSYPYAVPLNGRMQNGRYSWDSILQADDRRLIGQNGNFWASWYHGINQAAASPTIPTAYRLNPYYMASPAAFFAPHFVPSGSPIPPESYSAGYGAVLSTEFIVEKLIQVNLKNQL</sequence>
<accession>A0A183J9Z7</accession>
<name>A0A183J9Z7_9BILA</name>
<organism evidence="3">
    <name type="scientific">Soboliphyme baturini</name>
    <dbReference type="NCBI Taxonomy" id="241478"/>
    <lineage>
        <taxon>Eukaryota</taxon>
        <taxon>Metazoa</taxon>
        <taxon>Ecdysozoa</taxon>
        <taxon>Nematoda</taxon>
        <taxon>Enoplea</taxon>
        <taxon>Dorylaimia</taxon>
        <taxon>Dioctophymatida</taxon>
        <taxon>Dioctophymatoidea</taxon>
        <taxon>Soboliphymatidae</taxon>
        <taxon>Soboliphyme</taxon>
    </lineage>
</organism>
<keyword evidence="2" id="KW-1185">Reference proteome</keyword>
<dbReference type="EMBL" id="UZAM01018516">
    <property type="protein sequence ID" value="VDP50973.1"/>
    <property type="molecule type" value="Genomic_DNA"/>
</dbReference>
<proteinExistence type="predicted"/>
<reference evidence="3" key="1">
    <citation type="submission" date="2016-06" db="UniProtKB">
        <authorList>
            <consortium name="WormBaseParasite"/>
        </authorList>
    </citation>
    <scope>IDENTIFICATION</scope>
</reference>
<gene>
    <name evidence="1" type="ORF">SBAD_LOCUS12695</name>
</gene>
<dbReference type="WBParaSite" id="SBAD_0001310501-mRNA-1">
    <property type="protein sequence ID" value="SBAD_0001310501-mRNA-1"/>
    <property type="gene ID" value="SBAD_0001310501"/>
</dbReference>
<protein>
    <submittedName>
        <fullName evidence="3">DUF4237 domain-containing protein</fullName>
    </submittedName>
</protein>
<evidence type="ECO:0000313" key="2">
    <source>
        <dbReference type="Proteomes" id="UP000270296"/>
    </source>
</evidence>
<reference evidence="1 2" key="2">
    <citation type="submission" date="2018-11" db="EMBL/GenBank/DDBJ databases">
        <authorList>
            <consortium name="Pathogen Informatics"/>
        </authorList>
    </citation>
    <scope>NUCLEOTIDE SEQUENCE [LARGE SCALE GENOMIC DNA]</scope>
</reference>